<dbReference type="STRING" id="510516.Q2UTH8"/>
<dbReference type="KEGG" id="aor:AO090005000011"/>
<proteinExistence type="predicted"/>
<evidence type="ECO:0000313" key="3">
    <source>
        <dbReference type="EMBL" id="BAE55137.1"/>
    </source>
</evidence>
<keyword evidence="1" id="KW-0472">Membrane</keyword>
<reference evidence="3 4" key="1">
    <citation type="journal article" date="2005" name="Nature">
        <title>Genome sequencing and analysis of Aspergillus oryzae.</title>
        <authorList>
            <person name="Machida M."/>
            <person name="Asai K."/>
            <person name="Sano M."/>
            <person name="Tanaka T."/>
            <person name="Kumagai T."/>
            <person name="Terai G."/>
            <person name="Kusumoto K."/>
            <person name="Arima T."/>
            <person name="Akita O."/>
            <person name="Kashiwagi Y."/>
            <person name="Abe K."/>
            <person name="Gomi K."/>
            <person name="Horiuchi H."/>
            <person name="Kitamoto K."/>
            <person name="Kobayashi T."/>
            <person name="Takeuchi M."/>
            <person name="Denning D.W."/>
            <person name="Galagan J.E."/>
            <person name="Nierman W.C."/>
            <person name="Yu J."/>
            <person name="Archer D.B."/>
            <person name="Bennett J.W."/>
            <person name="Bhatnagar D."/>
            <person name="Cleveland T.E."/>
            <person name="Fedorova N.D."/>
            <person name="Gotoh O."/>
            <person name="Horikawa H."/>
            <person name="Hosoyama A."/>
            <person name="Ichinomiya M."/>
            <person name="Igarashi R."/>
            <person name="Iwashita K."/>
            <person name="Juvvadi P.R."/>
            <person name="Kato M."/>
            <person name="Kato Y."/>
            <person name="Kin T."/>
            <person name="Kokubun A."/>
            <person name="Maeda H."/>
            <person name="Maeyama N."/>
            <person name="Maruyama J."/>
            <person name="Nagasaki H."/>
            <person name="Nakajima T."/>
            <person name="Oda K."/>
            <person name="Okada K."/>
            <person name="Paulsen I."/>
            <person name="Sakamoto K."/>
            <person name="Sawano T."/>
            <person name="Takahashi M."/>
            <person name="Takase K."/>
            <person name="Terabayashi Y."/>
            <person name="Wortman J."/>
            <person name="Yamada O."/>
            <person name="Yamagata Y."/>
            <person name="Anazawa H."/>
            <person name="Hata Y."/>
            <person name="Koide Y."/>
            <person name="Komori T."/>
            <person name="Koyama Y."/>
            <person name="Minetoki T."/>
            <person name="Suharnan S."/>
            <person name="Tanaka A."/>
            <person name="Isono K."/>
            <person name="Kuhara S."/>
            <person name="Ogasawara N."/>
            <person name="Kikuchi H."/>
        </authorList>
    </citation>
    <scope>NUCLEOTIDE SEQUENCE [LARGE SCALE GENOMIC DNA]</scope>
    <source>
        <strain evidence="4">ATCC 42149 / RIB 40</strain>
    </source>
</reference>
<keyword evidence="4" id="KW-1185">Reference proteome</keyword>
<dbReference type="PANTHER" id="PTHR36151:SF3">
    <property type="entry name" value="ER-BOUND OXYGENASE MPAB_MPAB'_RUBBER OXYGENASE CATALYTIC DOMAIN-CONTAINING PROTEIN"/>
    <property type="match status" value="1"/>
</dbReference>
<keyword evidence="1" id="KW-0812">Transmembrane</keyword>
<dbReference type="Proteomes" id="UP000006564">
    <property type="component" value="Chromosome 1"/>
</dbReference>
<dbReference type="PANTHER" id="PTHR36151">
    <property type="entry name" value="BLR2777 PROTEIN"/>
    <property type="match status" value="1"/>
</dbReference>
<evidence type="ECO:0000259" key="2">
    <source>
        <dbReference type="Pfam" id="PF09995"/>
    </source>
</evidence>
<protein>
    <submittedName>
        <fullName evidence="3">DNA, SC005</fullName>
    </submittedName>
</protein>
<dbReference type="Pfam" id="PF09995">
    <property type="entry name" value="MPAB_Lcp_cat"/>
    <property type="match status" value="1"/>
</dbReference>
<evidence type="ECO:0000256" key="1">
    <source>
        <dbReference type="SAM" id="Phobius"/>
    </source>
</evidence>
<dbReference type="GO" id="GO:0016491">
    <property type="term" value="F:oxidoreductase activity"/>
    <property type="evidence" value="ECO:0007669"/>
    <property type="project" value="InterPro"/>
</dbReference>
<keyword evidence="1" id="KW-1133">Transmembrane helix</keyword>
<organism evidence="3 4">
    <name type="scientific">Aspergillus oryzae (strain ATCC 42149 / RIB 40)</name>
    <name type="common">Yellow koji mold</name>
    <dbReference type="NCBI Taxonomy" id="510516"/>
    <lineage>
        <taxon>Eukaryota</taxon>
        <taxon>Fungi</taxon>
        <taxon>Dikarya</taxon>
        <taxon>Ascomycota</taxon>
        <taxon>Pezizomycotina</taxon>
        <taxon>Eurotiomycetes</taxon>
        <taxon>Eurotiomycetidae</taxon>
        <taxon>Eurotiales</taxon>
        <taxon>Aspergillaceae</taxon>
        <taxon>Aspergillus</taxon>
        <taxon>Aspergillus subgen. Circumdati</taxon>
    </lineage>
</organism>
<dbReference type="InterPro" id="IPR018713">
    <property type="entry name" value="MPAB/Lcp_cat_dom"/>
</dbReference>
<feature type="domain" description="ER-bound oxygenase mpaB/mpaB'/Rubber oxygenase catalytic" evidence="2">
    <location>
        <begin position="38"/>
        <end position="258"/>
    </location>
</feature>
<accession>Q2UTH8</accession>
<dbReference type="EMBL" id="AP007151">
    <property type="protein sequence ID" value="BAE55137.1"/>
    <property type="molecule type" value="Genomic_DNA"/>
</dbReference>
<dbReference type="HOGENOM" id="CLU_307535_0_0_1"/>
<dbReference type="RefSeq" id="XP_023088774.1">
    <property type="nucleotide sequence ID" value="XM_023234308.1"/>
</dbReference>
<gene>
    <name evidence="3" type="ORF">AO090005000011</name>
</gene>
<evidence type="ECO:0000313" key="4">
    <source>
        <dbReference type="Proteomes" id="UP000006564"/>
    </source>
</evidence>
<sequence>MKTKSDAYIDQEDDYSSVDVEKGYSMPEISDLAMLELQMVARESITFVGGPAAILLQIAHPLVGAGVADHSTFKTRAISRAEYTQMYIYCMIFGTTSEKAAMRAYVDKAHSRVGGQHNRQSYNAKDPELQVWVAATIYATMVNMYELIYGPLNSTRAERVYQAFSIMGTSLQVSPEMWPKNLTEFQLYWDDMVNKRLCVTPDARAVLHDIFHPAKGLPLWARPLAVIAMPFVKRLTIEQLPPRVRDQFFLKSTKSSRLISGLFITGMSGVYPFMPLFVRQFTKTYMMGQMRRRIKKRVLYIPPINLKEEPFIIQRSCNCPRESLQEYTELEYDIYFVEFRNGLHAIREYTVVPADYINHYIIDQSIRYGLFQVRLYIFTGHTRNPKILVSNGSNCRVERERHTATTALINGMMFCTSVVSVSPVKIGRIALTRPGIAEMTVPISFRKSVVRMPVRSSGKRLFSSLGTASSSELTASLPTTEIKLWTMAGTSLSTDPTLFRRSGVIRSLRTFSPGTIMSWWNNSMVSLRRGGTVSTSPPTSPRNSCVNSVDMTFSIGPRSSVPKMGTKLCSSGGIAARTEPTSVTNCLVTSPVRAFSSARIMSTFKIGSIPLMISGSPAIRFSTASLPMMGMISPTTGMTALTREVKSLMNSGVMMAASRFSIAEMRSLLKIGTRSCTNGGIRLAILLISLMNSGVTISVTICTSDLMISPCSNGSTSCMIDGTAASTDSMAEMKSGVRILGMSSSMGGSRGRRALTIRSSSEGISGSSVLIIPGTLERSDWTADINSGVRTCCRTSSSVGRRGNSVFTNPGTALRTDSMTCRSSGVRTFVTRLTKSGRSGSRLLISPGTASRIDPSALMSSGVRILVIRFTRSGTSGSTLFISPGTASRTDSSALMSSGVRIFLINSSTFGRRGNRLFSSPGTASRSDSRVCRSSGVRTFWIKFTKSGTRGNRLLISPGTASRTDSSALISSGSSIFGTSGNRLFSSPGTASSSDSRVCRSSGVRTFFIRLTKSGTSGNTLFIRSGTALSTDSSAFMSSGVRTFSSNSSIFGTSGRTVSKRPGTAWINDLMSFTNSVVRTSLSRLTRGSRRGRSSWMMGGRALINDPI</sequence>
<name>Q2UTH8_ASPOR</name>
<feature type="transmembrane region" description="Helical" evidence="1">
    <location>
        <begin position="258"/>
        <end position="278"/>
    </location>
</feature>
<dbReference type="GeneID" id="5989084"/>
<dbReference type="VEuPathDB" id="FungiDB:AO090005000011"/>
<dbReference type="AlphaFoldDB" id="Q2UTH8"/>